<feature type="domain" description="Zinc finger CHCC-type" evidence="1">
    <location>
        <begin position="81"/>
        <end position="117"/>
    </location>
</feature>
<dbReference type="Gene3D" id="2.60.260.40">
    <property type="entry name" value="q5lls5 like domains"/>
    <property type="match status" value="1"/>
</dbReference>
<keyword evidence="2" id="KW-1185">Reference proteome</keyword>
<sequence length="122" mass="13503">MASVRMFCSRGPSISRQFLNIARPIATCSRCYVQDNTVTHTGQVFDKSDYRQVRYSQAQKEVNQKFAINLIDDVPPKVIAGRHVYCDGGGGALGHPKVYINLDPPGAHSCGYCGLRFTKKAH</sequence>
<accession>A0ABM0GQ53</accession>
<dbReference type="PANTHER" id="PTHR13156:SF0">
    <property type="entry name" value="NADH DEHYDROGENASE [UBIQUINONE] IRON-SULFUR PROTEIN 6, MITOCHONDRIAL"/>
    <property type="match status" value="1"/>
</dbReference>
<dbReference type="PANTHER" id="PTHR13156">
    <property type="entry name" value="NADH-UBIQUINONE OXIDOREDUCTASE 13 KD-A SUBUNIT"/>
    <property type="match status" value="1"/>
</dbReference>
<proteinExistence type="predicted"/>
<dbReference type="GeneID" id="100376013"/>
<protein>
    <submittedName>
        <fullName evidence="3">NADH dehydrogenase [ubiquinone] iron-sulfur protein 6, mitochondrial-like</fullName>
    </submittedName>
</protein>
<name>A0ABM0GQ53_SACKO</name>
<organism evidence="2 3">
    <name type="scientific">Saccoglossus kowalevskii</name>
    <name type="common">Acorn worm</name>
    <dbReference type="NCBI Taxonomy" id="10224"/>
    <lineage>
        <taxon>Eukaryota</taxon>
        <taxon>Metazoa</taxon>
        <taxon>Hemichordata</taxon>
        <taxon>Enteropneusta</taxon>
        <taxon>Harrimaniidae</taxon>
        <taxon>Saccoglossus</taxon>
    </lineage>
</organism>
<reference evidence="3" key="1">
    <citation type="submission" date="2025-08" db="UniProtKB">
        <authorList>
            <consortium name="RefSeq"/>
        </authorList>
    </citation>
    <scope>IDENTIFICATION</scope>
    <source>
        <tissue evidence="3">Testes</tissue>
    </source>
</reference>
<gene>
    <name evidence="3" type="primary">LOC100376013</name>
</gene>
<evidence type="ECO:0000313" key="3">
    <source>
        <dbReference type="RefSeq" id="XP_002734872.1"/>
    </source>
</evidence>
<dbReference type="Pfam" id="PF10276">
    <property type="entry name" value="zf-CHCC"/>
    <property type="match status" value="1"/>
</dbReference>
<dbReference type="Proteomes" id="UP000694865">
    <property type="component" value="Unplaced"/>
</dbReference>
<dbReference type="RefSeq" id="XP_002734872.1">
    <property type="nucleotide sequence ID" value="XM_002734826.2"/>
</dbReference>
<evidence type="ECO:0000259" key="1">
    <source>
        <dbReference type="Pfam" id="PF10276"/>
    </source>
</evidence>
<evidence type="ECO:0000313" key="2">
    <source>
        <dbReference type="Proteomes" id="UP000694865"/>
    </source>
</evidence>
<dbReference type="InterPro" id="IPR019401">
    <property type="entry name" value="Znf_CHCC"/>
</dbReference>